<reference evidence="6" key="1">
    <citation type="journal article" date="2019" name="Microbiol. Resour. Announc.">
        <title>Complete Genome Sequence of Rubrobacter xylanophilus Strain AA3-22, Isolated from Arima Onsen in Japan.</title>
        <authorList>
            <person name="Tomariguchi N."/>
            <person name="Miyazaki K."/>
        </authorList>
    </citation>
    <scope>NUCLEOTIDE SEQUENCE [LARGE SCALE GENOMIC DNA]</scope>
    <source>
        <strain evidence="6">AA3-22</strain>
    </source>
</reference>
<dbReference type="EMBL" id="AP019791">
    <property type="protein sequence ID" value="BBL80959.1"/>
    <property type="molecule type" value="Genomic_DNA"/>
</dbReference>
<dbReference type="PROSITE" id="PS50983">
    <property type="entry name" value="FE_B12_PBP"/>
    <property type="match status" value="1"/>
</dbReference>
<dbReference type="SUPFAM" id="SSF53807">
    <property type="entry name" value="Helical backbone' metal receptor"/>
    <property type="match status" value="1"/>
</dbReference>
<evidence type="ECO:0000256" key="4">
    <source>
        <dbReference type="ARBA" id="ARBA00022729"/>
    </source>
</evidence>
<comment type="subcellular location">
    <subcellularLocation>
        <location evidence="1">Cell envelope</location>
    </subcellularLocation>
</comment>
<dbReference type="GO" id="GO:0030288">
    <property type="term" value="C:outer membrane-bounded periplasmic space"/>
    <property type="evidence" value="ECO:0007669"/>
    <property type="project" value="TreeGrafter"/>
</dbReference>
<evidence type="ECO:0000256" key="3">
    <source>
        <dbReference type="ARBA" id="ARBA00022448"/>
    </source>
</evidence>
<organism evidence="6 7">
    <name type="scientific">Rubrobacter xylanophilus</name>
    <dbReference type="NCBI Taxonomy" id="49319"/>
    <lineage>
        <taxon>Bacteria</taxon>
        <taxon>Bacillati</taxon>
        <taxon>Actinomycetota</taxon>
        <taxon>Rubrobacteria</taxon>
        <taxon>Rubrobacterales</taxon>
        <taxon>Rubrobacteraceae</taxon>
        <taxon>Rubrobacter</taxon>
    </lineage>
</organism>
<evidence type="ECO:0000256" key="1">
    <source>
        <dbReference type="ARBA" id="ARBA00004196"/>
    </source>
</evidence>
<dbReference type="OrthoDB" id="1846031at2"/>
<dbReference type="PANTHER" id="PTHR30532">
    <property type="entry name" value="IRON III DICITRATE-BINDING PERIPLASMIC PROTEIN"/>
    <property type="match status" value="1"/>
</dbReference>
<keyword evidence="4" id="KW-0732">Signal</keyword>
<dbReference type="AlphaFoldDB" id="A0A510HLT4"/>
<dbReference type="GO" id="GO:1901678">
    <property type="term" value="P:iron coordination entity transport"/>
    <property type="evidence" value="ECO:0007669"/>
    <property type="project" value="UniProtKB-ARBA"/>
</dbReference>
<gene>
    <name evidence="6" type="ORF">RxyAA322_28130</name>
</gene>
<feature type="domain" description="Fe/B12 periplasmic-binding" evidence="5">
    <location>
        <begin position="67"/>
        <end position="339"/>
    </location>
</feature>
<name>A0A510HLT4_9ACTN</name>
<dbReference type="Proteomes" id="UP000318065">
    <property type="component" value="Chromosome"/>
</dbReference>
<dbReference type="InterPro" id="IPR051313">
    <property type="entry name" value="Bact_iron-sidero_bind"/>
</dbReference>
<dbReference type="Gene3D" id="3.40.50.1980">
    <property type="entry name" value="Nitrogenase molybdenum iron protein domain"/>
    <property type="match status" value="2"/>
</dbReference>
<keyword evidence="3" id="KW-0813">Transport</keyword>
<dbReference type="Pfam" id="PF01497">
    <property type="entry name" value="Peripla_BP_2"/>
    <property type="match status" value="1"/>
</dbReference>
<comment type="similarity">
    <text evidence="2">Belongs to the bacterial solute-binding protein 8 family.</text>
</comment>
<dbReference type="CDD" id="cd01146">
    <property type="entry name" value="FhuD"/>
    <property type="match status" value="1"/>
</dbReference>
<dbReference type="PANTHER" id="PTHR30532:SF24">
    <property type="entry name" value="FERRIC ENTEROBACTIN-BINDING PERIPLASMIC PROTEIN FEPB"/>
    <property type="match status" value="1"/>
</dbReference>
<evidence type="ECO:0000259" key="5">
    <source>
        <dbReference type="PROSITE" id="PS50983"/>
    </source>
</evidence>
<sequence>MHGSMPVAPLRRPGISNDLNRRDFLVGGAAALLLAGCGGRAGGENDRESRTIEHKFGRTTIEGRPGRVVSVGFTDHDPLLALGVRPVGIRRWFGEPRRGVWPWARDELGDATPELLPVDSINYEQVAALEPDLIVGISSGMTRNDYDTLSEFAPTLPQSDRWPDYGVPWQEQTLVIGRAVGREGRARRLVSGLERRFEEARREHPGFDGATVSVIGTGDGLFYLYSTVDRSVKFFNSLGFRLPEEAARIAPDNRYYVEISEEQFGLVDADVLVCFSASPADEERIRSNRLFRRLDAVREDRVVYLSDNDDPLKGALSFNTVLSHPYLLENFVPRLARIVEEV</sequence>
<evidence type="ECO:0000256" key="2">
    <source>
        <dbReference type="ARBA" id="ARBA00008814"/>
    </source>
</evidence>
<keyword evidence="7" id="KW-1185">Reference proteome</keyword>
<dbReference type="InterPro" id="IPR002491">
    <property type="entry name" value="ABC_transptr_periplasmic_BD"/>
</dbReference>
<protein>
    <submittedName>
        <fullName evidence="6">ABC transporter substrate-binding protein</fullName>
    </submittedName>
</protein>
<proteinExistence type="inferred from homology"/>
<evidence type="ECO:0000313" key="7">
    <source>
        <dbReference type="Proteomes" id="UP000318065"/>
    </source>
</evidence>
<accession>A0A510HLT4</accession>
<evidence type="ECO:0000313" key="6">
    <source>
        <dbReference type="EMBL" id="BBL80959.1"/>
    </source>
</evidence>